<evidence type="ECO:0008006" key="6">
    <source>
        <dbReference type="Google" id="ProtNLM"/>
    </source>
</evidence>
<dbReference type="EMBL" id="CAXAQS010000935">
    <property type="protein sequence ID" value="CAK9253788.1"/>
    <property type="molecule type" value="Genomic_DNA"/>
</dbReference>
<accession>A0ABP0VH81</accession>
<name>A0ABP0VH81_9BRYO</name>
<dbReference type="PROSITE" id="PS50005">
    <property type="entry name" value="TPR"/>
    <property type="match status" value="2"/>
</dbReference>
<proteinExistence type="predicted"/>
<keyword evidence="5" id="KW-1185">Reference proteome</keyword>
<evidence type="ECO:0000256" key="3">
    <source>
        <dbReference type="PROSITE-ProRule" id="PRU00339"/>
    </source>
</evidence>
<dbReference type="InterPro" id="IPR019734">
    <property type="entry name" value="TPR_rpt"/>
</dbReference>
<evidence type="ECO:0000256" key="2">
    <source>
        <dbReference type="ARBA" id="ARBA00022803"/>
    </source>
</evidence>
<dbReference type="PANTHER" id="PTHR44943:SF4">
    <property type="entry name" value="TPR REPEAT-CONTAINING PROTEIN MJ0798"/>
    <property type="match status" value="1"/>
</dbReference>
<feature type="repeat" description="TPR" evidence="3">
    <location>
        <begin position="178"/>
        <end position="211"/>
    </location>
</feature>
<evidence type="ECO:0000313" key="4">
    <source>
        <dbReference type="EMBL" id="CAK9253788.1"/>
    </source>
</evidence>
<dbReference type="InterPro" id="IPR011990">
    <property type="entry name" value="TPR-like_helical_dom_sf"/>
</dbReference>
<dbReference type="PANTHER" id="PTHR44943">
    <property type="entry name" value="CELLULOSE SYNTHASE OPERON PROTEIN C"/>
    <property type="match status" value="1"/>
</dbReference>
<dbReference type="SMART" id="SM00028">
    <property type="entry name" value="TPR"/>
    <property type="match status" value="3"/>
</dbReference>
<comment type="caution">
    <text evidence="4">The sequence shown here is derived from an EMBL/GenBank/DDBJ whole genome shotgun (WGS) entry which is preliminary data.</text>
</comment>
<protein>
    <recommendedName>
        <fullName evidence="6">Tetratricopeptide repeat protein</fullName>
    </recommendedName>
</protein>
<evidence type="ECO:0000313" key="5">
    <source>
        <dbReference type="Proteomes" id="UP001497444"/>
    </source>
</evidence>
<organism evidence="4 5">
    <name type="scientific">Sphagnum jensenii</name>
    <dbReference type="NCBI Taxonomy" id="128206"/>
    <lineage>
        <taxon>Eukaryota</taxon>
        <taxon>Viridiplantae</taxon>
        <taxon>Streptophyta</taxon>
        <taxon>Embryophyta</taxon>
        <taxon>Bryophyta</taxon>
        <taxon>Sphagnophytina</taxon>
        <taxon>Sphagnopsida</taxon>
        <taxon>Sphagnales</taxon>
        <taxon>Sphagnaceae</taxon>
        <taxon>Sphagnum</taxon>
    </lineage>
</organism>
<keyword evidence="1" id="KW-0677">Repeat</keyword>
<feature type="repeat" description="TPR" evidence="3">
    <location>
        <begin position="144"/>
        <end position="177"/>
    </location>
</feature>
<dbReference type="Pfam" id="PF13414">
    <property type="entry name" value="TPR_11"/>
    <property type="match status" value="1"/>
</dbReference>
<dbReference type="Gene3D" id="1.25.40.10">
    <property type="entry name" value="Tetratricopeptide repeat domain"/>
    <property type="match status" value="2"/>
</dbReference>
<sequence length="243" mass="28774">MDKEAAKPEYSTKEEEKNLTKELESKIDEFYRQGCFEDCIGLINDILKNPMLDRNRRTHLLFKRSNCYRKMDNFEQAEDDLLKVFEMTATTGSRDFHMRVLTTMTSNYADLAKLHKDNPEKKKKYQDLCLEKGSLCVNDSKQQYFLYNHMGDIYLDRKQIDEAIKAYTIAKKDNPDDYWGYMGIGHVYLEQKQYAESIRYYDKATELMEKKLETTTDRTRPLHEKKFDEIKEGRKKAIDALSG</sequence>
<dbReference type="SUPFAM" id="SSF48452">
    <property type="entry name" value="TPR-like"/>
    <property type="match status" value="1"/>
</dbReference>
<evidence type="ECO:0000256" key="1">
    <source>
        <dbReference type="ARBA" id="ARBA00022737"/>
    </source>
</evidence>
<gene>
    <name evidence="4" type="ORF">CSSPJE1EN1_LOCUS29166</name>
</gene>
<dbReference type="Pfam" id="PF13181">
    <property type="entry name" value="TPR_8"/>
    <property type="match status" value="1"/>
</dbReference>
<reference evidence="4" key="1">
    <citation type="submission" date="2024-02" db="EMBL/GenBank/DDBJ databases">
        <authorList>
            <consortium name="ELIXIR-Norway"/>
            <consortium name="Elixir Norway"/>
        </authorList>
    </citation>
    <scope>NUCLEOTIDE SEQUENCE</scope>
</reference>
<dbReference type="Proteomes" id="UP001497444">
    <property type="component" value="Unassembled WGS sequence"/>
</dbReference>
<dbReference type="InterPro" id="IPR051685">
    <property type="entry name" value="Ycf3/AcsC/BcsC/TPR_MFPF"/>
</dbReference>
<keyword evidence="2 3" id="KW-0802">TPR repeat</keyword>